<reference evidence="15 16" key="1">
    <citation type="journal article" date="2016" name="Nat. Commun.">
        <title>Thousands of microbial genomes shed light on interconnected biogeochemical processes in an aquifer system.</title>
        <authorList>
            <person name="Anantharaman K."/>
            <person name="Brown C.T."/>
            <person name="Hug L.A."/>
            <person name="Sharon I."/>
            <person name="Castelle C.J."/>
            <person name="Probst A.J."/>
            <person name="Thomas B.C."/>
            <person name="Singh A."/>
            <person name="Wilkins M.J."/>
            <person name="Karaoz U."/>
            <person name="Brodie E.L."/>
            <person name="Williams K.H."/>
            <person name="Hubbard S.S."/>
            <person name="Banfield J.F."/>
        </authorList>
    </citation>
    <scope>NUCLEOTIDE SEQUENCE [LARGE SCALE GENOMIC DNA]</scope>
</reference>
<dbReference type="AlphaFoldDB" id="A0A1F5C958"/>
<dbReference type="GO" id="GO:0006281">
    <property type="term" value="P:DNA repair"/>
    <property type="evidence" value="ECO:0007669"/>
    <property type="project" value="UniProtKB-UniRule"/>
</dbReference>
<evidence type="ECO:0000256" key="11">
    <source>
        <dbReference type="ARBA" id="ARBA00023204"/>
    </source>
</evidence>
<dbReference type="PANTHER" id="PTHR30194">
    <property type="entry name" value="CROSSOVER JUNCTION ENDODEOXYRIBONUCLEASE RUVC"/>
    <property type="match status" value="1"/>
</dbReference>
<evidence type="ECO:0000256" key="1">
    <source>
        <dbReference type="ARBA" id="ARBA00009518"/>
    </source>
</evidence>
<evidence type="ECO:0000256" key="8">
    <source>
        <dbReference type="ARBA" id="ARBA00022842"/>
    </source>
</evidence>
<comment type="similarity">
    <text evidence="1 13">Belongs to the RuvC family.</text>
</comment>
<dbReference type="GO" id="GO:0008821">
    <property type="term" value="F:crossover junction DNA endonuclease activity"/>
    <property type="evidence" value="ECO:0007669"/>
    <property type="project" value="UniProtKB-UniRule"/>
</dbReference>
<dbReference type="Gene3D" id="3.30.420.10">
    <property type="entry name" value="Ribonuclease H-like superfamily/Ribonuclease H"/>
    <property type="match status" value="1"/>
</dbReference>
<dbReference type="NCBIfam" id="TIGR00228">
    <property type="entry name" value="ruvC"/>
    <property type="match status" value="1"/>
</dbReference>
<evidence type="ECO:0000256" key="10">
    <source>
        <dbReference type="ARBA" id="ARBA00023172"/>
    </source>
</evidence>
<protein>
    <recommendedName>
        <fullName evidence="13 14">Crossover junction endodeoxyribonuclease RuvC</fullName>
        <ecNumber evidence="13 14">3.1.21.10</ecNumber>
    </recommendedName>
    <alternativeName>
        <fullName evidence="13">Holliday junction nuclease RuvC</fullName>
    </alternativeName>
    <alternativeName>
        <fullName evidence="13">Holliday junction resolvase RuvC</fullName>
    </alternativeName>
</protein>
<feature type="binding site" evidence="13">
    <location>
        <position position="7"/>
    </location>
    <ligand>
        <name>Mg(2+)</name>
        <dbReference type="ChEBI" id="CHEBI:18420"/>
        <label>1</label>
    </ligand>
</feature>
<sequence>MLILGIDPGTSIVGFGVIRKKSGGFVCENYGCIKTDPKIPNTEKLLTIEKKLDDLIKKIQPDKIAIEKLFFFKNIKTVIAVAEARGVILAVCAKNNKPIHEFTPLQIKQAVSCYGRADKKQVQKMVKLILNLKDLPKPDDAADALACAITCANSLRSN</sequence>
<evidence type="ECO:0000256" key="14">
    <source>
        <dbReference type="NCBIfam" id="TIGR00228"/>
    </source>
</evidence>
<evidence type="ECO:0000256" key="3">
    <source>
        <dbReference type="ARBA" id="ARBA00022722"/>
    </source>
</evidence>
<dbReference type="SUPFAM" id="SSF53098">
    <property type="entry name" value="Ribonuclease H-like"/>
    <property type="match status" value="1"/>
</dbReference>
<dbReference type="CDD" id="cd16962">
    <property type="entry name" value="RuvC"/>
    <property type="match status" value="1"/>
</dbReference>
<feature type="binding site" evidence="13">
    <location>
        <position position="140"/>
    </location>
    <ligand>
        <name>Mg(2+)</name>
        <dbReference type="ChEBI" id="CHEBI:18420"/>
        <label>1</label>
    </ligand>
</feature>
<comment type="catalytic activity">
    <reaction evidence="12 13">
        <text>Endonucleolytic cleavage at a junction such as a reciprocal single-stranded crossover between two homologous DNA duplexes (Holliday junction).</text>
        <dbReference type="EC" id="3.1.21.10"/>
    </reaction>
</comment>
<dbReference type="GO" id="GO:0003677">
    <property type="term" value="F:DNA binding"/>
    <property type="evidence" value="ECO:0007669"/>
    <property type="project" value="UniProtKB-KW"/>
</dbReference>
<dbReference type="InterPro" id="IPR002176">
    <property type="entry name" value="X-over_junc_endoDNase_RuvC"/>
</dbReference>
<dbReference type="Proteomes" id="UP000177947">
    <property type="component" value="Unassembled WGS sequence"/>
</dbReference>
<dbReference type="Pfam" id="PF02075">
    <property type="entry name" value="RuvC"/>
    <property type="match status" value="1"/>
</dbReference>
<feature type="active site" evidence="13">
    <location>
        <position position="67"/>
    </location>
</feature>
<keyword evidence="6 13" id="KW-0227">DNA damage</keyword>
<keyword evidence="3 13" id="KW-0540">Nuclease</keyword>
<dbReference type="GO" id="GO:0000287">
    <property type="term" value="F:magnesium ion binding"/>
    <property type="evidence" value="ECO:0007669"/>
    <property type="project" value="UniProtKB-UniRule"/>
</dbReference>
<evidence type="ECO:0000256" key="6">
    <source>
        <dbReference type="ARBA" id="ARBA00022763"/>
    </source>
</evidence>
<organism evidence="15 16">
    <name type="scientific">Candidatus Azambacteria bacterium RIFCSPLOWO2_01_FULL_37_9</name>
    <dbReference type="NCBI Taxonomy" id="1797297"/>
    <lineage>
        <taxon>Bacteria</taxon>
        <taxon>Candidatus Azamiibacteriota</taxon>
    </lineage>
</organism>
<keyword evidence="9 13" id="KW-0238">DNA-binding</keyword>
<dbReference type="InterPro" id="IPR036397">
    <property type="entry name" value="RNaseH_sf"/>
</dbReference>
<keyword evidence="2 13" id="KW-0963">Cytoplasm</keyword>
<evidence type="ECO:0000256" key="12">
    <source>
        <dbReference type="ARBA" id="ARBA00029354"/>
    </source>
</evidence>
<dbReference type="EC" id="3.1.21.10" evidence="13 14"/>
<comment type="subcellular location">
    <subcellularLocation>
        <location evidence="13">Cytoplasm</location>
    </subcellularLocation>
</comment>
<dbReference type="PANTHER" id="PTHR30194:SF3">
    <property type="entry name" value="CROSSOVER JUNCTION ENDODEOXYRIBONUCLEASE RUVC"/>
    <property type="match status" value="1"/>
</dbReference>
<keyword evidence="5 13" id="KW-0255">Endonuclease</keyword>
<evidence type="ECO:0000256" key="7">
    <source>
        <dbReference type="ARBA" id="ARBA00022801"/>
    </source>
</evidence>
<evidence type="ECO:0000313" key="15">
    <source>
        <dbReference type="EMBL" id="OGD39401.1"/>
    </source>
</evidence>
<dbReference type="NCBIfam" id="NF000711">
    <property type="entry name" value="PRK00039.2-1"/>
    <property type="match status" value="1"/>
</dbReference>
<evidence type="ECO:0000256" key="13">
    <source>
        <dbReference type="HAMAP-Rule" id="MF_00034"/>
    </source>
</evidence>
<evidence type="ECO:0000256" key="4">
    <source>
        <dbReference type="ARBA" id="ARBA00022723"/>
    </source>
</evidence>
<proteinExistence type="inferred from homology"/>
<dbReference type="GO" id="GO:0048476">
    <property type="term" value="C:Holliday junction resolvase complex"/>
    <property type="evidence" value="ECO:0007669"/>
    <property type="project" value="UniProtKB-UniRule"/>
</dbReference>
<dbReference type="FunFam" id="3.30.420.10:FF:000002">
    <property type="entry name" value="Crossover junction endodeoxyribonuclease RuvC"/>
    <property type="match status" value="1"/>
</dbReference>
<feature type="active site" evidence="13">
    <location>
        <position position="140"/>
    </location>
</feature>
<comment type="subunit">
    <text evidence="13">Homodimer which binds Holliday junction (HJ) DNA. The HJ becomes 2-fold symmetrical on binding to RuvC with unstacked arms; it has a different conformation from HJ DNA in complex with RuvA. In the full resolvosome a probable DNA-RuvA(4)-RuvB(12)-RuvC(2) complex forms which resolves the HJ.</text>
</comment>
<comment type="caution">
    <text evidence="15">The sequence shown here is derived from an EMBL/GenBank/DDBJ whole genome shotgun (WGS) entry which is preliminary data.</text>
</comment>
<dbReference type="PRINTS" id="PR00696">
    <property type="entry name" value="RSOLVASERUVC"/>
</dbReference>
<evidence type="ECO:0000313" key="16">
    <source>
        <dbReference type="Proteomes" id="UP000177947"/>
    </source>
</evidence>
<dbReference type="EMBL" id="MEYQ01000008">
    <property type="protein sequence ID" value="OGD39401.1"/>
    <property type="molecule type" value="Genomic_DNA"/>
</dbReference>
<keyword evidence="11 13" id="KW-0234">DNA repair</keyword>
<evidence type="ECO:0000256" key="2">
    <source>
        <dbReference type="ARBA" id="ARBA00022490"/>
    </source>
</evidence>
<evidence type="ECO:0000256" key="5">
    <source>
        <dbReference type="ARBA" id="ARBA00022759"/>
    </source>
</evidence>
<keyword evidence="4 13" id="KW-0479">Metal-binding</keyword>
<dbReference type="GO" id="GO:0005737">
    <property type="term" value="C:cytoplasm"/>
    <property type="evidence" value="ECO:0007669"/>
    <property type="project" value="UniProtKB-SubCell"/>
</dbReference>
<keyword evidence="10 13" id="KW-0233">DNA recombination</keyword>
<keyword evidence="7 13" id="KW-0378">Hydrolase</keyword>
<keyword evidence="8 13" id="KW-0460">Magnesium</keyword>
<feature type="active site" evidence="13">
    <location>
        <position position="7"/>
    </location>
</feature>
<comment type="cofactor">
    <cofactor evidence="13">
        <name>Mg(2+)</name>
        <dbReference type="ChEBI" id="CHEBI:18420"/>
    </cofactor>
    <text evidence="13">Binds 2 Mg(2+) ion per subunit.</text>
</comment>
<evidence type="ECO:0000256" key="9">
    <source>
        <dbReference type="ARBA" id="ARBA00023125"/>
    </source>
</evidence>
<dbReference type="InterPro" id="IPR012337">
    <property type="entry name" value="RNaseH-like_sf"/>
</dbReference>
<comment type="function">
    <text evidence="13">The RuvA-RuvB-RuvC complex processes Holliday junction (HJ) DNA during genetic recombination and DNA repair. Endonuclease that resolves HJ intermediates. Cleaves cruciform DNA by making single-stranded nicks across the HJ at symmetrical positions within the homologous arms, yielding a 5'-phosphate and a 3'-hydroxyl group; requires a central core of homology in the junction. The consensus cleavage sequence is 5'-(A/T)TT(C/G)-3'. Cleavage occurs on the 3'-side of the TT dinucleotide at the point of strand exchange. HJ branch migration catalyzed by RuvA-RuvB allows RuvC to scan DNA until it finds its consensus sequence, where it cleaves and resolves the cruciform DNA.</text>
</comment>
<dbReference type="GO" id="GO:0006310">
    <property type="term" value="P:DNA recombination"/>
    <property type="evidence" value="ECO:0007669"/>
    <property type="project" value="UniProtKB-UniRule"/>
</dbReference>
<name>A0A1F5C958_9BACT</name>
<dbReference type="HAMAP" id="MF_00034">
    <property type="entry name" value="RuvC"/>
    <property type="match status" value="1"/>
</dbReference>
<accession>A0A1F5C958</accession>
<feature type="binding site" evidence="13">
    <location>
        <position position="67"/>
    </location>
    <ligand>
        <name>Mg(2+)</name>
        <dbReference type="ChEBI" id="CHEBI:18420"/>
        <label>2</label>
    </ligand>
</feature>
<gene>
    <name evidence="13" type="primary">ruvC</name>
    <name evidence="15" type="ORF">A2907_01720</name>
</gene>